<dbReference type="KEGG" id="mng:MNEG_15549"/>
<name>A0A0D2MAP0_9CHLO</name>
<dbReference type="AlphaFoldDB" id="A0A0D2MAP0"/>
<keyword evidence="2" id="KW-0812">Transmembrane</keyword>
<evidence type="ECO:0000313" key="3">
    <source>
        <dbReference type="EMBL" id="KIY92415.1"/>
    </source>
</evidence>
<gene>
    <name evidence="3" type="ORF">MNEG_15549</name>
</gene>
<organism evidence="3 4">
    <name type="scientific">Monoraphidium neglectum</name>
    <dbReference type="NCBI Taxonomy" id="145388"/>
    <lineage>
        <taxon>Eukaryota</taxon>
        <taxon>Viridiplantae</taxon>
        <taxon>Chlorophyta</taxon>
        <taxon>core chlorophytes</taxon>
        <taxon>Chlorophyceae</taxon>
        <taxon>CS clade</taxon>
        <taxon>Sphaeropleales</taxon>
        <taxon>Selenastraceae</taxon>
        <taxon>Monoraphidium</taxon>
    </lineage>
</organism>
<feature type="compositionally biased region" description="Low complexity" evidence="1">
    <location>
        <begin position="25"/>
        <end position="38"/>
    </location>
</feature>
<evidence type="ECO:0000313" key="4">
    <source>
        <dbReference type="Proteomes" id="UP000054498"/>
    </source>
</evidence>
<dbReference type="RefSeq" id="XP_013891435.1">
    <property type="nucleotide sequence ID" value="XM_014035981.1"/>
</dbReference>
<feature type="transmembrane region" description="Helical" evidence="2">
    <location>
        <begin position="65"/>
        <end position="94"/>
    </location>
</feature>
<sequence>MDEQKEHANLELELRKVTGDGGTGAAEPASRAGAPAEGDAPQAPQLQLDVTLPHMHGRASYRRHYGAYIPANPGMSAALVLLLLFGCLLQAAYWTSSGPV</sequence>
<feature type="region of interest" description="Disordered" evidence="1">
    <location>
        <begin position="1"/>
        <end position="44"/>
    </location>
</feature>
<dbReference type="GeneID" id="25733221"/>
<dbReference type="EMBL" id="KK105643">
    <property type="protein sequence ID" value="KIY92415.1"/>
    <property type="molecule type" value="Genomic_DNA"/>
</dbReference>
<evidence type="ECO:0000256" key="1">
    <source>
        <dbReference type="SAM" id="MobiDB-lite"/>
    </source>
</evidence>
<dbReference type="Proteomes" id="UP000054498">
    <property type="component" value="Unassembled WGS sequence"/>
</dbReference>
<reference evidence="3 4" key="1">
    <citation type="journal article" date="2013" name="BMC Genomics">
        <title>Reconstruction of the lipid metabolism for the microalga Monoraphidium neglectum from its genome sequence reveals characteristics suitable for biofuel production.</title>
        <authorList>
            <person name="Bogen C."/>
            <person name="Al-Dilaimi A."/>
            <person name="Albersmeier A."/>
            <person name="Wichmann J."/>
            <person name="Grundmann M."/>
            <person name="Rupp O."/>
            <person name="Lauersen K.J."/>
            <person name="Blifernez-Klassen O."/>
            <person name="Kalinowski J."/>
            <person name="Goesmann A."/>
            <person name="Mussgnug J.H."/>
            <person name="Kruse O."/>
        </authorList>
    </citation>
    <scope>NUCLEOTIDE SEQUENCE [LARGE SCALE GENOMIC DNA]</scope>
    <source>
        <strain evidence="3 4">SAG 48.87</strain>
    </source>
</reference>
<feature type="non-terminal residue" evidence="3">
    <location>
        <position position="100"/>
    </location>
</feature>
<proteinExistence type="predicted"/>
<keyword evidence="2" id="KW-1133">Transmembrane helix</keyword>
<feature type="compositionally biased region" description="Basic and acidic residues" evidence="1">
    <location>
        <begin position="1"/>
        <end position="18"/>
    </location>
</feature>
<keyword evidence="2" id="KW-0472">Membrane</keyword>
<keyword evidence="4" id="KW-1185">Reference proteome</keyword>
<protein>
    <submittedName>
        <fullName evidence="3">Uncharacterized protein</fullName>
    </submittedName>
</protein>
<evidence type="ECO:0000256" key="2">
    <source>
        <dbReference type="SAM" id="Phobius"/>
    </source>
</evidence>
<accession>A0A0D2MAP0</accession>